<evidence type="ECO:0000313" key="2">
    <source>
        <dbReference type="Proteomes" id="UP001176117"/>
    </source>
</evidence>
<accession>A0AAW7TIX2</accession>
<dbReference type="EMBL" id="JAMOGB010000007">
    <property type="protein sequence ID" value="MDO0877960.1"/>
    <property type="molecule type" value="Genomic_DNA"/>
</dbReference>
<keyword evidence="2" id="KW-1185">Reference proteome</keyword>
<gene>
    <name evidence="1" type="ORF">NBU54_09825</name>
</gene>
<proteinExistence type="predicted"/>
<dbReference type="Proteomes" id="UP001176117">
    <property type="component" value="Unassembled WGS sequence"/>
</dbReference>
<sequence length="121" mass="13900">MNQLIQETQETFFSYLFRVKDGCVTIAEKLRKDNVGEALQLLAQFVEGASWLLQVVHLMQKNGFAFSVSMEGLNEYLYEINEGLEIQDYVLVADLFEYEIAPFIDNMIEGQFVQCNDVEGN</sequence>
<dbReference type="AlphaFoldDB" id="A0AAW7TIX2"/>
<comment type="caution">
    <text evidence="1">The sequence shown here is derived from an EMBL/GenBank/DDBJ whole genome shotgun (WGS) entry which is preliminary data.</text>
</comment>
<evidence type="ECO:0000313" key="1">
    <source>
        <dbReference type="EMBL" id="MDO0877960.1"/>
    </source>
</evidence>
<evidence type="ECO:0008006" key="3">
    <source>
        <dbReference type="Google" id="ProtNLM"/>
    </source>
</evidence>
<dbReference type="RefSeq" id="WP_020424543.1">
    <property type="nucleotide sequence ID" value="NZ_JAMOGB010000007.1"/>
</dbReference>
<name>A0AAW7TIX2_9BACL</name>
<organism evidence="1 2">
    <name type="scientific">Anoxybacillus gonensis</name>
    <dbReference type="NCBI Taxonomy" id="198467"/>
    <lineage>
        <taxon>Bacteria</taxon>
        <taxon>Bacillati</taxon>
        <taxon>Bacillota</taxon>
        <taxon>Bacilli</taxon>
        <taxon>Bacillales</taxon>
        <taxon>Anoxybacillaceae</taxon>
        <taxon>Anoxybacillus</taxon>
    </lineage>
</organism>
<dbReference type="KEGG" id="agn:AFK25_13210"/>
<protein>
    <recommendedName>
        <fullName evidence="3">Nucleotidyltransferase</fullName>
    </recommendedName>
</protein>
<reference evidence="1" key="1">
    <citation type="submission" date="2022-05" db="EMBL/GenBank/DDBJ databases">
        <title>Genome-based reclassification of Anoxybacillus salavatliensis Cihan et al. as a later heterotypic synonym of Anoxybacillus gonensis Belduz et al. 2003.</title>
        <authorList>
            <person name="Inan Bektas K."/>
            <person name="Guler H.I."/>
            <person name="Belduz A.O."/>
            <person name="Canakci S."/>
        </authorList>
    </citation>
    <scope>NUCLEOTIDE SEQUENCE</scope>
    <source>
        <strain evidence="1">NCIMB 13933</strain>
    </source>
</reference>